<evidence type="ECO:0000313" key="6">
    <source>
        <dbReference type="Proteomes" id="UP000275024"/>
    </source>
</evidence>
<name>A0A3A9WH46_9ACTN</name>
<gene>
    <name evidence="4" type="ORF">D7318_06180</name>
    <name evidence="3" type="ORF">D7319_04300</name>
</gene>
<organism evidence="3 6">
    <name type="scientific">Streptomyces radicis</name>
    <dbReference type="NCBI Taxonomy" id="1750517"/>
    <lineage>
        <taxon>Bacteria</taxon>
        <taxon>Bacillati</taxon>
        <taxon>Actinomycetota</taxon>
        <taxon>Actinomycetes</taxon>
        <taxon>Kitasatosporales</taxon>
        <taxon>Streptomycetaceae</taxon>
        <taxon>Streptomyces</taxon>
    </lineage>
</organism>
<feature type="region of interest" description="Disordered" evidence="1">
    <location>
        <begin position="1"/>
        <end position="32"/>
    </location>
</feature>
<dbReference type="InterPro" id="IPR011009">
    <property type="entry name" value="Kinase-like_dom_sf"/>
</dbReference>
<dbReference type="InterPro" id="IPR002575">
    <property type="entry name" value="Aminoglycoside_PTrfase"/>
</dbReference>
<feature type="compositionally biased region" description="Basic and acidic residues" evidence="1">
    <location>
        <begin position="21"/>
        <end position="32"/>
    </location>
</feature>
<comment type="caution">
    <text evidence="3">The sequence shown here is derived from an EMBL/GenBank/DDBJ whole genome shotgun (WGS) entry which is preliminary data.</text>
</comment>
<dbReference type="EMBL" id="RBDY01000003">
    <property type="protein sequence ID" value="RKN25838.1"/>
    <property type="molecule type" value="Genomic_DNA"/>
</dbReference>
<dbReference type="Gene3D" id="3.30.200.150">
    <property type="match status" value="1"/>
</dbReference>
<dbReference type="SUPFAM" id="SSF56112">
    <property type="entry name" value="Protein kinase-like (PK-like)"/>
    <property type="match status" value="1"/>
</dbReference>
<dbReference type="AlphaFoldDB" id="A0A3A9WH46"/>
<evidence type="ECO:0000313" key="5">
    <source>
        <dbReference type="Proteomes" id="UP000268652"/>
    </source>
</evidence>
<proteinExistence type="predicted"/>
<evidence type="ECO:0000313" key="3">
    <source>
        <dbReference type="EMBL" id="RKN12109.1"/>
    </source>
</evidence>
<feature type="region of interest" description="Disordered" evidence="1">
    <location>
        <begin position="42"/>
        <end position="61"/>
    </location>
</feature>
<sequence length="373" mass="41296">MPSVRGVRQRPRSPRRLPRRARPDPQHRRLRDDLVVLPGLRRPECRPARRDRPAPVVNPPTERAVLRATRRCLRREALSARRVPMGRSHFVFTVELASGEHVIARITRPGRAECFAGFAYWRRQLARVGVPVPRVLSMDLTTTVLPWPIMLLEKASGDDLCNVYADLTAAEKRGVADDLLDIRDRVRSLPPGPGYGGVANYGDLRCHPHWSDVLREYFTGAIDQLTPSQRQRPAVGEIRGALRELRPEFDRIDPLPCLIDATHQNVLVHEGRVTAIVDLDEVGFGDALYPLGVARAGLLARGPEADCIEHVAAPLCVGPVRRRVFDLYSAIACLKMLAPSPLGVTGPPPVDSRIAIRLLTLLDAFAAAAAHGE</sequence>
<evidence type="ECO:0000256" key="1">
    <source>
        <dbReference type="SAM" id="MobiDB-lite"/>
    </source>
</evidence>
<evidence type="ECO:0000259" key="2">
    <source>
        <dbReference type="Pfam" id="PF01636"/>
    </source>
</evidence>
<protein>
    <recommendedName>
        <fullName evidence="2">Aminoglycoside phosphotransferase domain-containing protein</fullName>
    </recommendedName>
</protein>
<feature type="compositionally biased region" description="Basic residues" evidence="1">
    <location>
        <begin position="7"/>
        <end position="20"/>
    </location>
</feature>
<dbReference type="Proteomes" id="UP000275024">
    <property type="component" value="Unassembled WGS sequence"/>
</dbReference>
<dbReference type="Pfam" id="PF01636">
    <property type="entry name" value="APH"/>
    <property type="match status" value="1"/>
</dbReference>
<accession>A0A3A9WH46</accession>
<feature type="compositionally biased region" description="Basic and acidic residues" evidence="1">
    <location>
        <begin position="42"/>
        <end position="53"/>
    </location>
</feature>
<dbReference type="OrthoDB" id="9797603at2"/>
<dbReference type="PANTHER" id="PTHR21310:SF15">
    <property type="entry name" value="AMINOGLYCOSIDE PHOSPHOTRANSFERASE DOMAIN-CONTAINING PROTEIN"/>
    <property type="match status" value="1"/>
</dbReference>
<dbReference type="PANTHER" id="PTHR21310">
    <property type="entry name" value="AMINOGLYCOSIDE PHOSPHOTRANSFERASE-RELATED-RELATED"/>
    <property type="match status" value="1"/>
</dbReference>
<dbReference type="InterPro" id="IPR051678">
    <property type="entry name" value="AGP_Transferase"/>
</dbReference>
<dbReference type="Proteomes" id="UP000268652">
    <property type="component" value="Unassembled WGS sequence"/>
</dbReference>
<feature type="domain" description="Aminoglycoside phosphotransferase" evidence="2">
    <location>
        <begin position="80"/>
        <end position="295"/>
    </location>
</feature>
<reference evidence="5 6" key="1">
    <citation type="submission" date="2018-09" db="EMBL/GenBank/DDBJ databases">
        <title>Streptomyces sp. nov. DS1-2, an endophytic actinomycete isolated from roots of Dendrobium scabrilingue.</title>
        <authorList>
            <person name="Kuncharoen N."/>
            <person name="Kudo T."/>
            <person name="Ohkuma M."/>
            <person name="Yuki M."/>
            <person name="Tanasupawat S."/>
        </authorList>
    </citation>
    <scope>NUCLEOTIDE SEQUENCE [LARGE SCALE GENOMIC DNA]</scope>
    <source>
        <strain evidence="3 6">AZ1-7</strain>
        <strain evidence="4 5">DS1-2</strain>
    </source>
</reference>
<keyword evidence="5" id="KW-1185">Reference proteome</keyword>
<dbReference type="EMBL" id="RBDX01000002">
    <property type="protein sequence ID" value="RKN12109.1"/>
    <property type="molecule type" value="Genomic_DNA"/>
</dbReference>
<evidence type="ECO:0000313" key="4">
    <source>
        <dbReference type="EMBL" id="RKN25838.1"/>
    </source>
</evidence>
<dbReference type="Gene3D" id="3.90.1200.10">
    <property type="match status" value="1"/>
</dbReference>